<sequence length="75" mass="8265">MVDSKTLGSGKELSDMVLSNNYSTEMGAVGQLSQRTIDVSLSQLNVTAYIETQLVPFNVLDNIIQTTMKEFHLKA</sequence>
<dbReference type="Proteomes" id="UP000663891">
    <property type="component" value="Unassembled WGS sequence"/>
</dbReference>
<dbReference type="AlphaFoldDB" id="A0A814EL79"/>
<proteinExistence type="predicted"/>
<gene>
    <name evidence="1" type="ORF">VCS650_LOCUS13282</name>
</gene>
<comment type="caution">
    <text evidence="1">The sequence shown here is derived from an EMBL/GenBank/DDBJ whole genome shotgun (WGS) entry which is preliminary data.</text>
</comment>
<protein>
    <submittedName>
        <fullName evidence="1">Uncharacterized protein</fullName>
    </submittedName>
</protein>
<name>A0A814EL79_9BILA</name>
<dbReference type="OrthoDB" id="10378821at2759"/>
<reference evidence="1" key="1">
    <citation type="submission" date="2021-02" db="EMBL/GenBank/DDBJ databases">
        <authorList>
            <person name="Nowell W R."/>
        </authorList>
    </citation>
    <scope>NUCLEOTIDE SEQUENCE</scope>
</reference>
<organism evidence="1 2">
    <name type="scientific">Adineta steineri</name>
    <dbReference type="NCBI Taxonomy" id="433720"/>
    <lineage>
        <taxon>Eukaryota</taxon>
        <taxon>Metazoa</taxon>
        <taxon>Spiralia</taxon>
        <taxon>Gnathifera</taxon>
        <taxon>Rotifera</taxon>
        <taxon>Eurotatoria</taxon>
        <taxon>Bdelloidea</taxon>
        <taxon>Adinetida</taxon>
        <taxon>Adinetidae</taxon>
        <taxon>Adineta</taxon>
    </lineage>
</organism>
<accession>A0A814EL79</accession>
<evidence type="ECO:0000313" key="2">
    <source>
        <dbReference type="Proteomes" id="UP000663891"/>
    </source>
</evidence>
<dbReference type="EMBL" id="CAJNON010000106">
    <property type="protein sequence ID" value="CAF0973792.1"/>
    <property type="molecule type" value="Genomic_DNA"/>
</dbReference>
<evidence type="ECO:0000313" key="1">
    <source>
        <dbReference type="EMBL" id="CAF0973792.1"/>
    </source>
</evidence>